<protein>
    <submittedName>
        <fullName evidence="2">Uncharacterized protein</fullName>
    </submittedName>
</protein>
<sequence>MRWPYQRMRASLLGMGETKSFYLADDVVAYLKTHENASAEVNRLVRRKIAQDAEAEAYQRHHGVPLTEERRRRARLWAREQLDDAARRAEHGSADRDELRRRMGWAA</sequence>
<dbReference type="Proteomes" id="UP000659904">
    <property type="component" value="Unassembled WGS sequence"/>
</dbReference>
<proteinExistence type="predicted"/>
<feature type="compositionally biased region" description="Basic and acidic residues" evidence="1">
    <location>
        <begin position="87"/>
        <end position="101"/>
    </location>
</feature>
<feature type="region of interest" description="Disordered" evidence="1">
    <location>
        <begin position="87"/>
        <end position="107"/>
    </location>
</feature>
<name>A0A8J3KF55_9ACTN</name>
<gene>
    <name evidence="2" type="ORF">Cci01nite_08720</name>
</gene>
<reference evidence="2 3" key="1">
    <citation type="submission" date="2021-01" db="EMBL/GenBank/DDBJ databases">
        <title>Whole genome shotgun sequence of Catellatospora citrea NBRC 14495.</title>
        <authorList>
            <person name="Komaki H."/>
            <person name="Tamura T."/>
        </authorList>
    </citation>
    <scope>NUCLEOTIDE SEQUENCE [LARGE SCALE GENOMIC DNA]</scope>
    <source>
        <strain evidence="2 3">NBRC 14495</strain>
    </source>
</reference>
<keyword evidence="3" id="KW-1185">Reference proteome</keyword>
<evidence type="ECO:0000313" key="3">
    <source>
        <dbReference type="Proteomes" id="UP000659904"/>
    </source>
</evidence>
<evidence type="ECO:0000256" key="1">
    <source>
        <dbReference type="SAM" id="MobiDB-lite"/>
    </source>
</evidence>
<dbReference type="AlphaFoldDB" id="A0A8J3KF55"/>
<comment type="caution">
    <text evidence="2">The sequence shown here is derived from an EMBL/GenBank/DDBJ whole genome shotgun (WGS) entry which is preliminary data.</text>
</comment>
<organism evidence="2 3">
    <name type="scientific">Catellatospora citrea</name>
    <dbReference type="NCBI Taxonomy" id="53366"/>
    <lineage>
        <taxon>Bacteria</taxon>
        <taxon>Bacillati</taxon>
        <taxon>Actinomycetota</taxon>
        <taxon>Actinomycetes</taxon>
        <taxon>Micromonosporales</taxon>
        <taxon>Micromonosporaceae</taxon>
        <taxon>Catellatospora</taxon>
    </lineage>
</organism>
<evidence type="ECO:0000313" key="2">
    <source>
        <dbReference type="EMBL" id="GIF95778.1"/>
    </source>
</evidence>
<accession>A0A8J3KF55</accession>
<dbReference type="EMBL" id="BONH01000002">
    <property type="protein sequence ID" value="GIF95778.1"/>
    <property type="molecule type" value="Genomic_DNA"/>
</dbReference>